<dbReference type="PANTHER" id="PTHR43464:SF19">
    <property type="entry name" value="UBIQUINONE BIOSYNTHESIS O-METHYLTRANSFERASE, MITOCHONDRIAL"/>
    <property type="match status" value="1"/>
</dbReference>
<keyword evidence="6" id="KW-1185">Reference proteome</keyword>
<gene>
    <name evidence="5" type="ORF">HNR21_002925</name>
</gene>
<dbReference type="AlphaFoldDB" id="A0A7W3MY69"/>
<organism evidence="5 6">
    <name type="scientific">Thermomonospora cellulosilytica</name>
    <dbReference type="NCBI Taxonomy" id="1411118"/>
    <lineage>
        <taxon>Bacteria</taxon>
        <taxon>Bacillati</taxon>
        <taxon>Actinomycetota</taxon>
        <taxon>Actinomycetes</taxon>
        <taxon>Streptosporangiales</taxon>
        <taxon>Thermomonosporaceae</taxon>
        <taxon>Thermomonospora</taxon>
    </lineage>
</organism>
<name>A0A7W3MY69_9ACTN</name>
<feature type="domain" description="Methyltransferase" evidence="4">
    <location>
        <begin position="23"/>
        <end position="119"/>
    </location>
</feature>
<dbReference type="InterPro" id="IPR041698">
    <property type="entry name" value="Methyltransf_25"/>
</dbReference>
<evidence type="ECO:0000259" key="4">
    <source>
        <dbReference type="Pfam" id="PF13649"/>
    </source>
</evidence>
<keyword evidence="2 5" id="KW-0808">Transferase</keyword>
<dbReference type="EMBL" id="JACJII010000001">
    <property type="protein sequence ID" value="MBA9004043.1"/>
    <property type="molecule type" value="Genomic_DNA"/>
</dbReference>
<dbReference type="GO" id="GO:0008168">
    <property type="term" value="F:methyltransferase activity"/>
    <property type="evidence" value="ECO:0007669"/>
    <property type="project" value="UniProtKB-KW"/>
</dbReference>
<dbReference type="InterPro" id="IPR029063">
    <property type="entry name" value="SAM-dependent_MTases_sf"/>
</dbReference>
<dbReference type="GO" id="GO:0032259">
    <property type="term" value="P:methylation"/>
    <property type="evidence" value="ECO:0007669"/>
    <property type="project" value="UniProtKB-KW"/>
</dbReference>
<proteinExistence type="predicted"/>
<sequence length="166" mass="18031">MTVPERLAWAVDVLDVRPGDRLLEIGCGRGVAAALVCERLDDGHLTAIDRSATAIEAARRRNAEHVAAGRASFEQVSLEEADLAGRRFDKIFAVNVNHFWVRDPSRELERLRRALSPGGALHLFYDPPSDAKAAEVAAGIGAALTRCGLTPAVLRRDRLLCVTARP</sequence>
<evidence type="ECO:0000256" key="3">
    <source>
        <dbReference type="ARBA" id="ARBA00022691"/>
    </source>
</evidence>
<dbReference type="Proteomes" id="UP000539313">
    <property type="component" value="Unassembled WGS sequence"/>
</dbReference>
<dbReference type="Gene3D" id="3.40.50.150">
    <property type="entry name" value="Vaccinia Virus protein VP39"/>
    <property type="match status" value="1"/>
</dbReference>
<dbReference type="CDD" id="cd02440">
    <property type="entry name" value="AdoMet_MTases"/>
    <property type="match status" value="1"/>
</dbReference>
<evidence type="ECO:0000313" key="5">
    <source>
        <dbReference type="EMBL" id="MBA9004043.1"/>
    </source>
</evidence>
<keyword evidence="3" id="KW-0949">S-adenosyl-L-methionine</keyword>
<comment type="caution">
    <text evidence="5">The sequence shown here is derived from an EMBL/GenBank/DDBJ whole genome shotgun (WGS) entry which is preliminary data.</text>
</comment>
<dbReference type="Pfam" id="PF13649">
    <property type="entry name" value="Methyltransf_25"/>
    <property type="match status" value="1"/>
</dbReference>
<protein>
    <submittedName>
        <fullName evidence="5">Cyclopropane fatty-acyl-phospholipid synthase-like methyltransferase</fullName>
    </submittedName>
</protein>
<evidence type="ECO:0000256" key="2">
    <source>
        <dbReference type="ARBA" id="ARBA00022679"/>
    </source>
</evidence>
<accession>A0A7W3MY69</accession>
<keyword evidence="1 5" id="KW-0489">Methyltransferase</keyword>
<evidence type="ECO:0000313" key="6">
    <source>
        <dbReference type="Proteomes" id="UP000539313"/>
    </source>
</evidence>
<evidence type="ECO:0000256" key="1">
    <source>
        <dbReference type="ARBA" id="ARBA00022603"/>
    </source>
</evidence>
<dbReference type="SUPFAM" id="SSF53335">
    <property type="entry name" value="S-adenosyl-L-methionine-dependent methyltransferases"/>
    <property type="match status" value="1"/>
</dbReference>
<dbReference type="PANTHER" id="PTHR43464">
    <property type="entry name" value="METHYLTRANSFERASE"/>
    <property type="match status" value="1"/>
</dbReference>
<dbReference type="RefSeq" id="WP_182705637.1">
    <property type="nucleotide sequence ID" value="NZ_JACJII010000001.1"/>
</dbReference>
<reference evidence="5 6" key="1">
    <citation type="submission" date="2020-08" db="EMBL/GenBank/DDBJ databases">
        <title>Sequencing the genomes of 1000 actinobacteria strains.</title>
        <authorList>
            <person name="Klenk H.-P."/>
        </authorList>
    </citation>
    <scope>NUCLEOTIDE SEQUENCE [LARGE SCALE GENOMIC DNA]</scope>
    <source>
        <strain evidence="5 6">DSM 45823</strain>
    </source>
</reference>